<protein>
    <submittedName>
        <fullName evidence="2">Uncharacterized protein</fullName>
    </submittedName>
</protein>
<accession>A0A8H4A1U3</accession>
<evidence type="ECO:0000313" key="3">
    <source>
        <dbReference type="Proteomes" id="UP000439903"/>
    </source>
</evidence>
<keyword evidence="1" id="KW-0812">Transmembrane</keyword>
<feature type="transmembrane region" description="Helical" evidence="1">
    <location>
        <begin position="40"/>
        <end position="62"/>
    </location>
</feature>
<gene>
    <name evidence="2" type="ORF">F8M41_009631</name>
</gene>
<keyword evidence="1" id="KW-0472">Membrane</keyword>
<reference evidence="2 3" key="1">
    <citation type="journal article" date="2019" name="Environ. Microbiol.">
        <title>At the nexus of three kingdoms: the genome of the mycorrhizal fungus Gigaspora margarita provides insights into plant, endobacterial and fungal interactions.</title>
        <authorList>
            <person name="Venice F."/>
            <person name="Ghignone S."/>
            <person name="Salvioli di Fossalunga A."/>
            <person name="Amselem J."/>
            <person name="Novero M."/>
            <person name="Xianan X."/>
            <person name="Sedzielewska Toro K."/>
            <person name="Morin E."/>
            <person name="Lipzen A."/>
            <person name="Grigoriev I.V."/>
            <person name="Henrissat B."/>
            <person name="Martin F.M."/>
            <person name="Bonfante P."/>
        </authorList>
    </citation>
    <scope>NUCLEOTIDE SEQUENCE [LARGE SCALE GENOMIC DNA]</scope>
    <source>
        <strain evidence="2 3">BEG34</strain>
    </source>
</reference>
<dbReference type="EMBL" id="WTPW01002048">
    <property type="protein sequence ID" value="KAF0399944.1"/>
    <property type="molecule type" value="Genomic_DNA"/>
</dbReference>
<dbReference type="AlphaFoldDB" id="A0A8H4A1U3"/>
<evidence type="ECO:0000256" key="1">
    <source>
        <dbReference type="SAM" id="Phobius"/>
    </source>
</evidence>
<organism evidence="2 3">
    <name type="scientific">Gigaspora margarita</name>
    <dbReference type="NCBI Taxonomy" id="4874"/>
    <lineage>
        <taxon>Eukaryota</taxon>
        <taxon>Fungi</taxon>
        <taxon>Fungi incertae sedis</taxon>
        <taxon>Mucoromycota</taxon>
        <taxon>Glomeromycotina</taxon>
        <taxon>Glomeromycetes</taxon>
        <taxon>Diversisporales</taxon>
        <taxon>Gigasporaceae</taxon>
        <taxon>Gigaspora</taxon>
    </lineage>
</organism>
<comment type="caution">
    <text evidence="2">The sequence shown here is derived from an EMBL/GenBank/DDBJ whole genome shotgun (WGS) entry which is preliminary data.</text>
</comment>
<sequence>MASDNSYDPSQDTIDILMTGLLPAFIIGLFEGFEYEKKTALSFINIFDDFIIIGSILIYPLITASQWSQLRDISVVFEAIGTIF</sequence>
<dbReference type="Proteomes" id="UP000439903">
    <property type="component" value="Unassembled WGS sequence"/>
</dbReference>
<keyword evidence="3" id="KW-1185">Reference proteome</keyword>
<keyword evidence="1" id="KW-1133">Transmembrane helix</keyword>
<feature type="transmembrane region" description="Helical" evidence="1">
    <location>
        <begin position="16"/>
        <end position="33"/>
    </location>
</feature>
<proteinExistence type="predicted"/>
<evidence type="ECO:0000313" key="2">
    <source>
        <dbReference type="EMBL" id="KAF0399944.1"/>
    </source>
</evidence>
<name>A0A8H4A1U3_GIGMA</name>